<dbReference type="SMART" id="SM00862">
    <property type="entry name" value="Trans_reg_C"/>
    <property type="match status" value="1"/>
</dbReference>
<dbReference type="Pfam" id="PF00486">
    <property type="entry name" value="Trans_reg_C"/>
    <property type="match status" value="1"/>
</dbReference>
<dbReference type="PROSITE" id="PS51755">
    <property type="entry name" value="OMPR_PHOB"/>
    <property type="match status" value="1"/>
</dbReference>
<protein>
    <recommendedName>
        <fullName evidence="3">OmpR/PhoB-type domain-containing protein</fullName>
    </recommendedName>
</protein>
<reference evidence="4 5" key="1">
    <citation type="submission" date="2019-09" db="EMBL/GenBank/DDBJ databases">
        <title>Polymorphobacter sp. isolated from a lake in China.</title>
        <authorList>
            <person name="Liu Z."/>
        </authorList>
    </citation>
    <scope>NUCLEOTIDE SEQUENCE [LARGE SCALE GENOMIC DNA]</scope>
    <source>
        <strain evidence="4 5">D40P</strain>
    </source>
</reference>
<evidence type="ECO:0000313" key="4">
    <source>
        <dbReference type="EMBL" id="MQT18321.1"/>
    </source>
</evidence>
<dbReference type="InterPro" id="IPR036388">
    <property type="entry name" value="WH-like_DNA-bd_sf"/>
</dbReference>
<dbReference type="RefSeq" id="WP_152578797.1">
    <property type="nucleotide sequence ID" value="NZ_WEFI01000006.1"/>
</dbReference>
<sequence>MSISNTPIAYSVHYRFHAGDWQSTKRRSVARCFRFGPFTLEPERQTLLKDGCPMRIGGRALDILTTLVERPGKVVGKRELVSRVWPDTLVEEANLKVNVASLRRILGDHPATPQYIATVVGRGYRFVGDLRPSIHGGMVMTT</sequence>
<keyword evidence="5" id="KW-1185">Reference proteome</keyword>
<comment type="caution">
    <text evidence="4">The sequence shown here is derived from an EMBL/GenBank/DDBJ whole genome shotgun (WGS) entry which is preliminary data.</text>
</comment>
<dbReference type="Proteomes" id="UP000481327">
    <property type="component" value="Unassembled WGS sequence"/>
</dbReference>
<dbReference type="Gene3D" id="1.10.10.10">
    <property type="entry name" value="Winged helix-like DNA-binding domain superfamily/Winged helix DNA-binding domain"/>
    <property type="match status" value="1"/>
</dbReference>
<keyword evidence="1 2" id="KW-0238">DNA-binding</keyword>
<dbReference type="PANTHER" id="PTHR47691">
    <property type="entry name" value="REGULATOR-RELATED"/>
    <property type="match status" value="1"/>
</dbReference>
<dbReference type="GO" id="GO:0006355">
    <property type="term" value="P:regulation of DNA-templated transcription"/>
    <property type="evidence" value="ECO:0007669"/>
    <property type="project" value="InterPro"/>
</dbReference>
<feature type="DNA-binding region" description="OmpR/PhoB-type" evidence="2">
    <location>
        <begin position="30"/>
        <end position="128"/>
    </location>
</feature>
<proteinExistence type="predicted"/>
<name>A0A7C9KJZ1_9SPHN</name>
<dbReference type="InterPro" id="IPR016032">
    <property type="entry name" value="Sig_transdc_resp-reg_C-effctor"/>
</dbReference>
<dbReference type="SUPFAM" id="SSF46894">
    <property type="entry name" value="C-terminal effector domain of the bipartite response regulators"/>
    <property type="match status" value="1"/>
</dbReference>
<evidence type="ECO:0000259" key="3">
    <source>
        <dbReference type="PROSITE" id="PS51755"/>
    </source>
</evidence>
<dbReference type="InterPro" id="IPR001867">
    <property type="entry name" value="OmpR/PhoB-type_DNA-bd"/>
</dbReference>
<accession>A0A7C9KJZ1</accession>
<dbReference type="PANTHER" id="PTHR47691:SF3">
    <property type="entry name" value="HTH-TYPE TRANSCRIPTIONAL REGULATOR RV0890C-RELATED"/>
    <property type="match status" value="1"/>
</dbReference>
<evidence type="ECO:0000313" key="5">
    <source>
        <dbReference type="Proteomes" id="UP000481327"/>
    </source>
</evidence>
<dbReference type="GO" id="GO:0000160">
    <property type="term" value="P:phosphorelay signal transduction system"/>
    <property type="evidence" value="ECO:0007669"/>
    <property type="project" value="InterPro"/>
</dbReference>
<dbReference type="OrthoDB" id="105971at2"/>
<dbReference type="GO" id="GO:0003677">
    <property type="term" value="F:DNA binding"/>
    <property type="evidence" value="ECO:0007669"/>
    <property type="project" value="UniProtKB-UniRule"/>
</dbReference>
<dbReference type="AlphaFoldDB" id="A0A7C9KJZ1"/>
<evidence type="ECO:0000256" key="1">
    <source>
        <dbReference type="ARBA" id="ARBA00023125"/>
    </source>
</evidence>
<feature type="domain" description="OmpR/PhoB-type" evidence="3">
    <location>
        <begin position="30"/>
        <end position="128"/>
    </location>
</feature>
<gene>
    <name evidence="4" type="ORF">F3168_13780</name>
</gene>
<dbReference type="CDD" id="cd00383">
    <property type="entry name" value="trans_reg_C"/>
    <property type="match status" value="1"/>
</dbReference>
<evidence type="ECO:0000256" key="2">
    <source>
        <dbReference type="PROSITE-ProRule" id="PRU01091"/>
    </source>
</evidence>
<organism evidence="4 5">
    <name type="scientific">Sandarakinorhabdus fusca</name>
    <dbReference type="NCBI Taxonomy" id="1439888"/>
    <lineage>
        <taxon>Bacteria</taxon>
        <taxon>Pseudomonadati</taxon>
        <taxon>Pseudomonadota</taxon>
        <taxon>Alphaproteobacteria</taxon>
        <taxon>Sphingomonadales</taxon>
        <taxon>Sphingosinicellaceae</taxon>
        <taxon>Sandarakinorhabdus</taxon>
    </lineage>
</organism>
<dbReference type="EMBL" id="WIOL01000006">
    <property type="protein sequence ID" value="MQT18321.1"/>
    <property type="molecule type" value="Genomic_DNA"/>
</dbReference>